<evidence type="ECO:0000313" key="2">
    <source>
        <dbReference type="EnsemblPlants" id="Zm00001eb158610_P002"/>
    </source>
</evidence>
<feature type="compositionally biased region" description="Low complexity" evidence="1">
    <location>
        <begin position="170"/>
        <end position="184"/>
    </location>
</feature>
<feature type="compositionally biased region" description="Basic residues" evidence="1">
    <location>
        <begin position="224"/>
        <end position="235"/>
    </location>
</feature>
<evidence type="ECO:0000313" key="3">
    <source>
        <dbReference type="Proteomes" id="UP000007305"/>
    </source>
</evidence>
<feature type="compositionally biased region" description="Low complexity" evidence="1">
    <location>
        <begin position="373"/>
        <end position="392"/>
    </location>
</feature>
<evidence type="ECO:0000256" key="1">
    <source>
        <dbReference type="SAM" id="MobiDB-lite"/>
    </source>
</evidence>
<organism evidence="2 3">
    <name type="scientific">Zea mays</name>
    <name type="common">Maize</name>
    <dbReference type="NCBI Taxonomy" id="4577"/>
    <lineage>
        <taxon>Eukaryota</taxon>
        <taxon>Viridiplantae</taxon>
        <taxon>Streptophyta</taxon>
        <taxon>Embryophyta</taxon>
        <taxon>Tracheophyta</taxon>
        <taxon>Spermatophyta</taxon>
        <taxon>Magnoliopsida</taxon>
        <taxon>Liliopsida</taxon>
        <taxon>Poales</taxon>
        <taxon>Poaceae</taxon>
        <taxon>PACMAD clade</taxon>
        <taxon>Panicoideae</taxon>
        <taxon>Andropogonodae</taxon>
        <taxon>Andropogoneae</taxon>
        <taxon>Tripsacinae</taxon>
        <taxon>Zea</taxon>
    </lineage>
</organism>
<feature type="region of interest" description="Disordered" evidence="1">
    <location>
        <begin position="153"/>
        <end position="315"/>
    </location>
</feature>
<dbReference type="InParanoid" id="A0A804NG76"/>
<feature type="region of interest" description="Disordered" evidence="1">
    <location>
        <begin position="336"/>
        <end position="460"/>
    </location>
</feature>
<dbReference type="Gramene" id="Zm00001eb158610_T002">
    <property type="protein sequence ID" value="Zm00001eb158610_P002"/>
    <property type="gene ID" value="Zm00001eb158610"/>
</dbReference>
<feature type="compositionally biased region" description="Pro residues" evidence="1">
    <location>
        <begin position="424"/>
        <end position="447"/>
    </location>
</feature>
<dbReference type="AlphaFoldDB" id="A0A804NG76"/>
<keyword evidence="3" id="KW-1185">Reference proteome</keyword>
<reference evidence="2" key="2">
    <citation type="submission" date="2019-07" db="EMBL/GenBank/DDBJ databases">
        <authorList>
            <person name="Seetharam A."/>
            <person name="Woodhouse M."/>
            <person name="Cannon E."/>
        </authorList>
    </citation>
    <scope>NUCLEOTIDE SEQUENCE [LARGE SCALE GENOMIC DNA]</scope>
    <source>
        <strain evidence="2">cv. B73</strain>
    </source>
</reference>
<dbReference type="Proteomes" id="UP000007305">
    <property type="component" value="Chromosome 3"/>
</dbReference>
<feature type="compositionally biased region" description="Basic and acidic residues" evidence="1">
    <location>
        <begin position="250"/>
        <end position="263"/>
    </location>
</feature>
<protein>
    <submittedName>
        <fullName evidence="2">Uncharacterized protein</fullName>
    </submittedName>
</protein>
<dbReference type="EnsemblPlants" id="Zm00001eb158610_T002">
    <property type="protein sequence ID" value="Zm00001eb158610_P002"/>
    <property type="gene ID" value="Zm00001eb158610"/>
</dbReference>
<sequence>MLPSYYILGTKPRVRSQQHSTPSTILDRRLQRTLCFRLFVHERPSSRVLLVSALEASLDHAGSSRISGQCRPPSLGLGAQAVRLRGPAPRLAALPQPRLRRRRRRRRRRAVPLLLAVQPQLRLLLAVAARHLLHHLALTVLLLLPRRRLRLRRRRRRRRRHGPQAPARPPRAAVPGGGRPLRALPRPPRRRRGRGGGAPPRERRAPRRQRRPHAPPRAPQRHWQAGRRRRDRRRGPPAALRGAEGRQGARSREACRAAQEHFRPLQRLPQDEPAATGTGPRHAGRRQPQASRVEPDHQPKLGELPQFTITPRQPHTPLVGIRHCCMHLADAMHGSAARVQGQWRRQEKRGTQGASHGGRRGAGGVQPGHVKDGAVQQVGGDGGVPLRRPVPVRSRRRRAPPCHPPSALQDPGLPHGPRRRGLPLRPPLPLPPYAHPRRTPPPAPPLTKPGTRQGTAKGSLPQRWNRWFLFHLKSSQVCVSHENV</sequence>
<reference evidence="2" key="3">
    <citation type="submission" date="2021-05" db="UniProtKB">
        <authorList>
            <consortium name="EnsemblPlants"/>
        </authorList>
    </citation>
    <scope>IDENTIFICATION</scope>
    <source>
        <strain evidence="2">cv. B73</strain>
    </source>
</reference>
<accession>A0A804NG76</accession>
<reference evidence="3" key="1">
    <citation type="submission" date="2015-12" db="EMBL/GenBank/DDBJ databases">
        <title>Update maize B73 reference genome by single molecule sequencing technologies.</title>
        <authorList>
            <consortium name="Maize Genome Sequencing Project"/>
            <person name="Ware D."/>
        </authorList>
    </citation>
    <scope>NUCLEOTIDE SEQUENCE [LARGE SCALE GENOMIC DNA]</scope>
    <source>
        <strain evidence="3">cv. B73</strain>
    </source>
</reference>
<feature type="compositionally biased region" description="Basic residues" evidence="1">
    <location>
        <begin position="153"/>
        <end position="162"/>
    </location>
</feature>
<feature type="compositionally biased region" description="Basic residues" evidence="1">
    <location>
        <begin position="204"/>
        <end position="214"/>
    </location>
</feature>
<proteinExistence type="predicted"/>
<name>A0A804NG76_MAIZE</name>